<comment type="caution">
    <text evidence="1">The sequence shown here is derived from an EMBL/GenBank/DDBJ whole genome shotgun (WGS) entry which is preliminary data.</text>
</comment>
<keyword evidence="2" id="KW-1185">Reference proteome</keyword>
<evidence type="ECO:0000313" key="2">
    <source>
        <dbReference type="Proteomes" id="UP000696485"/>
    </source>
</evidence>
<name>A0A9P5SRL8_9FUNG</name>
<accession>A0A9P5SRL8</accession>
<evidence type="ECO:0000313" key="1">
    <source>
        <dbReference type="EMBL" id="KAF9336739.1"/>
    </source>
</evidence>
<gene>
    <name evidence="1" type="ORF">BG006_007516</name>
</gene>
<protein>
    <submittedName>
        <fullName evidence="1">Uncharacterized protein</fullName>
    </submittedName>
</protein>
<organism evidence="1 2">
    <name type="scientific">Podila minutissima</name>
    <dbReference type="NCBI Taxonomy" id="64525"/>
    <lineage>
        <taxon>Eukaryota</taxon>
        <taxon>Fungi</taxon>
        <taxon>Fungi incertae sedis</taxon>
        <taxon>Mucoromycota</taxon>
        <taxon>Mortierellomycotina</taxon>
        <taxon>Mortierellomycetes</taxon>
        <taxon>Mortierellales</taxon>
        <taxon>Mortierellaceae</taxon>
        <taxon>Podila</taxon>
    </lineage>
</organism>
<dbReference type="Proteomes" id="UP000696485">
    <property type="component" value="Unassembled WGS sequence"/>
</dbReference>
<dbReference type="AlphaFoldDB" id="A0A9P5SRL8"/>
<dbReference type="EMBL" id="JAAAUY010000048">
    <property type="protein sequence ID" value="KAF9336739.1"/>
    <property type="molecule type" value="Genomic_DNA"/>
</dbReference>
<proteinExistence type="predicted"/>
<reference evidence="1" key="1">
    <citation type="journal article" date="2020" name="Fungal Divers.">
        <title>Resolving the Mortierellaceae phylogeny through synthesis of multi-gene phylogenetics and phylogenomics.</title>
        <authorList>
            <person name="Vandepol N."/>
            <person name="Liber J."/>
            <person name="Desiro A."/>
            <person name="Na H."/>
            <person name="Kennedy M."/>
            <person name="Barry K."/>
            <person name="Grigoriev I.V."/>
            <person name="Miller A.N."/>
            <person name="O'Donnell K."/>
            <person name="Stajich J.E."/>
            <person name="Bonito G."/>
        </authorList>
    </citation>
    <scope>NUCLEOTIDE SEQUENCE</scope>
    <source>
        <strain evidence="1">NVP1</strain>
    </source>
</reference>
<sequence length="99" mass="10453">MHVAMSNGKPNEDISADMFTAGVSVTTRIYMGVEANDSLFKARASFLDFNLGVGIGTGTGIKDESFDFKVVGCGFQIGRKVSISVFGSTVGVDFGRLFG</sequence>